<dbReference type="Proteomes" id="UP000723463">
    <property type="component" value="Unassembled WGS sequence"/>
</dbReference>
<feature type="region of interest" description="Disordered" evidence="1">
    <location>
        <begin position="71"/>
        <end position="94"/>
    </location>
</feature>
<feature type="compositionally biased region" description="Low complexity" evidence="1">
    <location>
        <begin position="153"/>
        <end position="178"/>
    </location>
</feature>
<evidence type="ECO:0000256" key="1">
    <source>
        <dbReference type="SAM" id="MobiDB-lite"/>
    </source>
</evidence>
<feature type="compositionally biased region" description="Low complexity" evidence="1">
    <location>
        <begin position="653"/>
        <end position="673"/>
    </location>
</feature>
<protein>
    <recommendedName>
        <fullName evidence="4">Zn(2)-C6 fungal-type domain-containing protein</fullName>
    </recommendedName>
</protein>
<keyword evidence="3" id="KW-1185">Reference proteome</keyword>
<evidence type="ECO:0000313" key="2">
    <source>
        <dbReference type="EMBL" id="KAF9549638.1"/>
    </source>
</evidence>
<dbReference type="EMBL" id="JAAAXW010000017">
    <property type="protein sequence ID" value="KAF9549638.1"/>
    <property type="molecule type" value="Genomic_DNA"/>
</dbReference>
<feature type="compositionally biased region" description="Basic and acidic residues" evidence="1">
    <location>
        <begin position="633"/>
        <end position="644"/>
    </location>
</feature>
<reference evidence="2" key="1">
    <citation type="journal article" date="2020" name="Fungal Divers.">
        <title>Resolving the Mortierellaceae phylogeny through synthesis of multi-gene phylogenetics and phylogenomics.</title>
        <authorList>
            <person name="Vandepol N."/>
            <person name="Liber J."/>
            <person name="Desiro A."/>
            <person name="Na H."/>
            <person name="Kennedy M."/>
            <person name="Barry K."/>
            <person name="Grigoriev I.V."/>
            <person name="Miller A.N."/>
            <person name="O'Donnell K."/>
            <person name="Stajich J.E."/>
            <person name="Bonito G."/>
        </authorList>
    </citation>
    <scope>NUCLEOTIDE SEQUENCE</scope>
    <source>
        <strain evidence="2">NRRL 2591</strain>
    </source>
</reference>
<feature type="compositionally biased region" description="Low complexity" evidence="1">
    <location>
        <begin position="439"/>
        <end position="477"/>
    </location>
</feature>
<feature type="region of interest" description="Disordered" evidence="1">
    <location>
        <begin position="116"/>
        <end position="211"/>
    </location>
</feature>
<evidence type="ECO:0008006" key="4">
    <source>
        <dbReference type="Google" id="ProtNLM"/>
    </source>
</evidence>
<feature type="region of interest" description="Disordered" evidence="1">
    <location>
        <begin position="582"/>
        <end position="699"/>
    </location>
</feature>
<sequence>MSAAVPLHPHPVARIKSTKAHVPSACINCKKAHLACDRKDDTCRDVEHKKRGRPKLVDRTVALDAVVWGPSGKEGGAPLAPKPHTASSALAKTRVKGKYTKSANYKMPKKATLSAKMSNGSTDAFPIHHTNPVPGDAMARPSSYPNQDHERSSSSLSYRSHQPSAQGYQSRPLSLHSEPPLPSDHQDSFSYPPSYPPSSHQVKRPQEMYTSPSTSPLATVFLTMDLICARVSDESQALWGYHPHDISHKALYSIIASEDQSKVRGLLATIRDAVFSAVAPNSPQRLSDYSFLESSSPVFYQNRPGIMSSSAPGSNEYSDVVRVCHADGGSSMFSIRMYVGGGLGTDLIRGLNLEHAYVVCIMAQHTPPPTPSTFNDHPRSSERHSLEDTRATLYSHTQPSRSADSPYARQQPLQQRFPPMEPLGSSHTIDKISLPPIMTRPSSTTQSPSLSSPSAPSPMSSNSSNSRPSLSLGSSALSTPFSSSSLSSYTVPLGKPSHSSTLPSFRTGPLHTARWLFDPEPFGGSSHTGPSASSHRLPTVFAESFRSISAPMGGFGVSKYLNRSEPTPSFGNIRRHQLPLPSALQSAQSANSDVSQRTPRSLQRDLSTSSFGASFASRSPPSMKRPLADMADSQDRNRDIDNRHQDHHQHQGSRSSIGSSASSMSLASSTRPSYTSSIKMDLQSMPPDHPPVDASSAGVCPIVHGSQQRERVQLAQKTVGQPAREIDMREESQRSVETDKGFVCRWAKIGEQQWSECKDNGPSGHDCRSPLPTPGSSYDRDHERGMENTVGRDRDSEGSMSKGYFEQDRGCPVRHHSQSPGGQTFTTEHPMSHFNPQSDERGLGMMQFNTSPRSPGETYPHHKTHSSLRQTSSVGRSSFIGRPSKGPVICLTGACGSVCRCSGEDEETRAVKAMDAARKRMSVHSLLC</sequence>
<feature type="compositionally biased region" description="Polar residues" evidence="1">
    <location>
        <begin position="818"/>
        <end position="837"/>
    </location>
</feature>
<feature type="region of interest" description="Disordered" evidence="1">
    <location>
        <begin position="755"/>
        <end position="880"/>
    </location>
</feature>
<feature type="region of interest" description="Disordered" evidence="1">
    <location>
        <begin position="416"/>
        <end position="477"/>
    </location>
</feature>
<gene>
    <name evidence="2" type="ORF">EC957_003174</name>
</gene>
<accession>A0A9P6FES5</accession>
<proteinExistence type="predicted"/>
<organism evidence="2 3">
    <name type="scientific">Mortierella hygrophila</name>
    <dbReference type="NCBI Taxonomy" id="979708"/>
    <lineage>
        <taxon>Eukaryota</taxon>
        <taxon>Fungi</taxon>
        <taxon>Fungi incertae sedis</taxon>
        <taxon>Mucoromycota</taxon>
        <taxon>Mortierellomycotina</taxon>
        <taxon>Mortierellomycetes</taxon>
        <taxon>Mortierellales</taxon>
        <taxon>Mortierellaceae</taxon>
        <taxon>Mortierella</taxon>
    </lineage>
</organism>
<feature type="compositionally biased region" description="Basic and acidic residues" evidence="1">
    <location>
        <begin position="778"/>
        <end position="797"/>
    </location>
</feature>
<name>A0A9P6FES5_9FUNG</name>
<feature type="compositionally biased region" description="Polar residues" evidence="1">
    <location>
        <begin position="867"/>
        <end position="876"/>
    </location>
</feature>
<evidence type="ECO:0000313" key="3">
    <source>
        <dbReference type="Proteomes" id="UP000723463"/>
    </source>
</evidence>
<feature type="compositionally biased region" description="Polar residues" evidence="1">
    <location>
        <begin position="583"/>
        <end position="620"/>
    </location>
</feature>
<dbReference type="AlphaFoldDB" id="A0A9P6FES5"/>
<comment type="caution">
    <text evidence="2">The sequence shown here is derived from an EMBL/GenBank/DDBJ whole genome shotgun (WGS) entry which is preliminary data.</text>
</comment>